<organism evidence="1 2">
    <name type="scientific">Stentor coeruleus</name>
    <dbReference type="NCBI Taxonomy" id="5963"/>
    <lineage>
        <taxon>Eukaryota</taxon>
        <taxon>Sar</taxon>
        <taxon>Alveolata</taxon>
        <taxon>Ciliophora</taxon>
        <taxon>Postciliodesmatophora</taxon>
        <taxon>Heterotrichea</taxon>
        <taxon>Heterotrichida</taxon>
        <taxon>Stentoridae</taxon>
        <taxon>Stentor</taxon>
    </lineage>
</organism>
<evidence type="ECO:0000313" key="1">
    <source>
        <dbReference type="EMBL" id="OMJ82942.1"/>
    </source>
</evidence>
<evidence type="ECO:0000313" key="2">
    <source>
        <dbReference type="Proteomes" id="UP000187209"/>
    </source>
</evidence>
<accession>A0A1R2C1N2</accession>
<reference evidence="1 2" key="1">
    <citation type="submission" date="2016-11" db="EMBL/GenBank/DDBJ databases">
        <title>The macronuclear genome of Stentor coeruleus: a giant cell with tiny introns.</title>
        <authorList>
            <person name="Slabodnick M."/>
            <person name="Ruby J.G."/>
            <person name="Reiff S.B."/>
            <person name="Swart E.C."/>
            <person name="Gosai S."/>
            <person name="Prabakaran S."/>
            <person name="Witkowska E."/>
            <person name="Larue G.E."/>
            <person name="Fisher S."/>
            <person name="Freeman R.M."/>
            <person name="Gunawardena J."/>
            <person name="Chu W."/>
            <person name="Stover N.A."/>
            <person name="Gregory B.D."/>
            <person name="Nowacki M."/>
            <person name="Derisi J."/>
            <person name="Roy S.W."/>
            <person name="Marshall W.F."/>
            <person name="Sood P."/>
        </authorList>
    </citation>
    <scope>NUCLEOTIDE SEQUENCE [LARGE SCALE GENOMIC DNA]</scope>
    <source>
        <strain evidence="1">WM001</strain>
    </source>
</reference>
<sequence>MDDSQAICLLRLCQKLDQIHESPTYSGYSCPISRMTHEIYKFHLAMSSSLDDESLKSLCEDFSTCYLCFIMSIKDRISHLDRIIQTAGEDYLAKLRKEAVRFIEDIASEMEDKVQLVNVGKFCEVVEKSSEIFESLQGFICKEIDKEIEQMKSAVEDIADEDLAEEVIGVFNKSVGFWEEVCRRVRDGRIRPDDCERLVRASQEVCKTLDYLACCYLTGEDEESNIEIQELNEKLRSLYSDISGVEGIQDIVL</sequence>
<dbReference type="EMBL" id="MPUH01000321">
    <property type="protein sequence ID" value="OMJ82942.1"/>
    <property type="molecule type" value="Genomic_DNA"/>
</dbReference>
<dbReference type="AlphaFoldDB" id="A0A1R2C1N2"/>
<name>A0A1R2C1N2_9CILI</name>
<keyword evidence="2" id="KW-1185">Reference proteome</keyword>
<protein>
    <submittedName>
        <fullName evidence="1">Uncharacterized protein</fullName>
    </submittedName>
</protein>
<comment type="caution">
    <text evidence="1">The sequence shown here is derived from an EMBL/GenBank/DDBJ whole genome shotgun (WGS) entry which is preliminary data.</text>
</comment>
<gene>
    <name evidence="1" type="ORF">SteCoe_16215</name>
</gene>
<dbReference type="Proteomes" id="UP000187209">
    <property type="component" value="Unassembled WGS sequence"/>
</dbReference>
<proteinExistence type="predicted"/>
<dbReference type="OrthoDB" id="10595445at2759"/>